<accession>A0A5N7BE10</accession>
<feature type="domain" description="NmrA-like" evidence="4">
    <location>
        <begin position="3"/>
        <end position="243"/>
    </location>
</feature>
<dbReference type="PANTHER" id="PTHR47706:SF4">
    <property type="entry name" value="NMRA-LIKE DOMAIN-CONTAINING PROTEIN"/>
    <property type="match status" value="1"/>
</dbReference>
<keyword evidence="6" id="KW-1185">Reference proteome</keyword>
<dbReference type="PANTHER" id="PTHR47706">
    <property type="entry name" value="NMRA-LIKE FAMILY PROTEIN"/>
    <property type="match status" value="1"/>
</dbReference>
<reference evidence="5 6" key="1">
    <citation type="submission" date="2019-04" db="EMBL/GenBank/DDBJ databases">
        <title>Friends and foes A comparative genomics studyof 23 Aspergillus species from section Flavi.</title>
        <authorList>
            <consortium name="DOE Joint Genome Institute"/>
            <person name="Kjaerbolling I."/>
            <person name="Vesth T."/>
            <person name="Frisvad J.C."/>
            <person name="Nybo J.L."/>
            <person name="Theobald S."/>
            <person name="Kildgaard S."/>
            <person name="Isbrandt T."/>
            <person name="Kuo A."/>
            <person name="Sato A."/>
            <person name="Lyhne E.K."/>
            <person name="Kogle M.E."/>
            <person name="Wiebenga A."/>
            <person name="Kun R.S."/>
            <person name="Lubbers R.J."/>
            <person name="Makela M.R."/>
            <person name="Barry K."/>
            <person name="Chovatia M."/>
            <person name="Clum A."/>
            <person name="Daum C."/>
            <person name="Haridas S."/>
            <person name="He G."/>
            <person name="LaButti K."/>
            <person name="Lipzen A."/>
            <person name="Mondo S."/>
            <person name="Riley R."/>
            <person name="Salamov A."/>
            <person name="Simmons B.A."/>
            <person name="Magnuson J.K."/>
            <person name="Henrissat B."/>
            <person name="Mortensen U.H."/>
            <person name="Larsen T.O."/>
            <person name="Devries R.P."/>
            <person name="Grigoriev I.V."/>
            <person name="Machida M."/>
            <person name="Baker S.E."/>
            <person name="Andersen M.R."/>
        </authorList>
    </citation>
    <scope>NUCLEOTIDE SEQUENCE [LARGE SCALE GENOMIC DNA]</scope>
    <source>
        <strain evidence="5 6">IBT 29228</strain>
    </source>
</reference>
<comment type="similarity">
    <text evidence="1">Belongs to the NmrA-type oxidoreductase family. Isoflavone reductase subfamily.</text>
</comment>
<keyword evidence="2" id="KW-0521">NADP</keyword>
<dbReference type="Gene3D" id="3.90.25.10">
    <property type="entry name" value="UDP-galactose 4-epimerase, domain 1"/>
    <property type="match status" value="1"/>
</dbReference>
<dbReference type="Gene3D" id="3.40.50.720">
    <property type="entry name" value="NAD(P)-binding Rossmann-like Domain"/>
    <property type="match status" value="1"/>
</dbReference>
<gene>
    <name evidence="5" type="ORF">BDV26DRAFT_258105</name>
</gene>
<dbReference type="InterPro" id="IPR008030">
    <property type="entry name" value="NmrA-like"/>
</dbReference>
<evidence type="ECO:0000256" key="1">
    <source>
        <dbReference type="ARBA" id="ARBA00005725"/>
    </source>
</evidence>
<evidence type="ECO:0000313" key="5">
    <source>
        <dbReference type="EMBL" id="KAE8380008.1"/>
    </source>
</evidence>
<evidence type="ECO:0000256" key="3">
    <source>
        <dbReference type="ARBA" id="ARBA00023002"/>
    </source>
</evidence>
<dbReference type="OrthoDB" id="10000533at2759"/>
<sequence length="321" mass="35818">MVRVTIVGGAGRVGRAIVEELGRQGKHEVILWTRRDPCKHQIPGVKTIQVTDYRHENLVSLLNGTHTVLAFFNPMSDPGSRNQIALIDASVAAGVKRLAPSEWAGKVRSGIKMYDMKEPVLDHLENLNKDKKVIEWGLFQPGLLMDYLAHPCPPSKHFDTFPLFFDLENARAIFVEDGLRPVVFTASEDVAKVVARAIDSPEPWTTDGGIVGHRTTFKEIVQIAEKITGQTFTIYNLKSEDLEKGEFRSPWIPSYAPNLPEETIKNVVVPFISGWALGCYNGVADVSPAWNERFPDIQYQTVADMLRAAWGRLQAQRASQA</sequence>
<dbReference type="SUPFAM" id="SSF51735">
    <property type="entry name" value="NAD(P)-binding Rossmann-fold domains"/>
    <property type="match status" value="1"/>
</dbReference>
<dbReference type="GO" id="GO:0016491">
    <property type="term" value="F:oxidoreductase activity"/>
    <property type="evidence" value="ECO:0007669"/>
    <property type="project" value="UniProtKB-KW"/>
</dbReference>
<evidence type="ECO:0000256" key="2">
    <source>
        <dbReference type="ARBA" id="ARBA00022857"/>
    </source>
</evidence>
<proteinExistence type="inferred from homology"/>
<dbReference type="Pfam" id="PF05368">
    <property type="entry name" value="NmrA"/>
    <property type="match status" value="1"/>
</dbReference>
<organism evidence="5 6">
    <name type="scientific">Aspergillus bertholletiae</name>
    <dbReference type="NCBI Taxonomy" id="1226010"/>
    <lineage>
        <taxon>Eukaryota</taxon>
        <taxon>Fungi</taxon>
        <taxon>Dikarya</taxon>
        <taxon>Ascomycota</taxon>
        <taxon>Pezizomycotina</taxon>
        <taxon>Eurotiomycetes</taxon>
        <taxon>Eurotiomycetidae</taxon>
        <taxon>Eurotiales</taxon>
        <taxon>Aspergillaceae</taxon>
        <taxon>Aspergillus</taxon>
        <taxon>Aspergillus subgen. Circumdati</taxon>
    </lineage>
</organism>
<evidence type="ECO:0000259" key="4">
    <source>
        <dbReference type="Pfam" id="PF05368"/>
    </source>
</evidence>
<dbReference type="InterPro" id="IPR051609">
    <property type="entry name" value="NmrA/Isoflavone_reductase-like"/>
</dbReference>
<dbReference type="Proteomes" id="UP000326198">
    <property type="component" value="Unassembled WGS sequence"/>
</dbReference>
<evidence type="ECO:0000313" key="6">
    <source>
        <dbReference type="Proteomes" id="UP000326198"/>
    </source>
</evidence>
<dbReference type="InterPro" id="IPR036291">
    <property type="entry name" value="NAD(P)-bd_dom_sf"/>
</dbReference>
<name>A0A5N7BE10_9EURO</name>
<keyword evidence="3" id="KW-0560">Oxidoreductase</keyword>
<dbReference type="EMBL" id="ML736186">
    <property type="protein sequence ID" value="KAE8380008.1"/>
    <property type="molecule type" value="Genomic_DNA"/>
</dbReference>
<protein>
    <recommendedName>
        <fullName evidence="4">NmrA-like domain-containing protein</fullName>
    </recommendedName>
</protein>
<dbReference type="AlphaFoldDB" id="A0A5N7BE10"/>